<evidence type="ECO:0000256" key="5">
    <source>
        <dbReference type="ARBA" id="ARBA00022989"/>
    </source>
</evidence>
<dbReference type="Pfam" id="PF14802">
    <property type="entry name" value="TMEM192"/>
    <property type="match status" value="1"/>
</dbReference>
<evidence type="ECO:0000256" key="4">
    <source>
        <dbReference type="ARBA" id="ARBA00022692"/>
    </source>
</evidence>
<feature type="transmembrane region" description="Helical" evidence="7">
    <location>
        <begin position="54"/>
        <end position="77"/>
    </location>
</feature>
<dbReference type="AlphaFoldDB" id="A0A3B5KNZ3"/>
<reference evidence="8" key="1">
    <citation type="submission" date="2025-08" db="UniProtKB">
        <authorList>
            <consortium name="Ensembl"/>
        </authorList>
    </citation>
    <scope>IDENTIFICATION</scope>
</reference>
<keyword evidence="6 7" id="KW-0472">Membrane</keyword>
<dbReference type="STRING" id="32473.ENSXCOP00000000192"/>
<dbReference type="GeneTree" id="ENSGT00390000013749"/>
<protein>
    <recommendedName>
        <fullName evidence="3">Transmembrane protein 192</fullName>
    </recommendedName>
</protein>
<evidence type="ECO:0000313" key="9">
    <source>
        <dbReference type="Proteomes" id="UP000261380"/>
    </source>
</evidence>
<comment type="similarity">
    <text evidence="2">Belongs to the TMEM192 family.</text>
</comment>
<proteinExistence type="inferred from homology"/>
<keyword evidence="4 7" id="KW-0812">Transmembrane</keyword>
<evidence type="ECO:0000256" key="2">
    <source>
        <dbReference type="ARBA" id="ARBA00006314"/>
    </source>
</evidence>
<organism evidence="8 9">
    <name type="scientific">Xiphophorus couchianus</name>
    <name type="common">Monterrey platyfish</name>
    <dbReference type="NCBI Taxonomy" id="32473"/>
    <lineage>
        <taxon>Eukaryota</taxon>
        <taxon>Metazoa</taxon>
        <taxon>Chordata</taxon>
        <taxon>Craniata</taxon>
        <taxon>Vertebrata</taxon>
        <taxon>Euteleostomi</taxon>
        <taxon>Actinopterygii</taxon>
        <taxon>Neopterygii</taxon>
        <taxon>Teleostei</taxon>
        <taxon>Neoteleostei</taxon>
        <taxon>Acanthomorphata</taxon>
        <taxon>Ovalentaria</taxon>
        <taxon>Atherinomorphae</taxon>
        <taxon>Cyprinodontiformes</taxon>
        <taxon>Poeciliidae</taxon>
        <taxon>Poeciliinae</taxon>
        <taxon>Xiphophorus</taxon>
    </lineage>
</organism>
<dbReference type="PANTHER" id="PTHR31592:SF1">
    <property type="entry name" value="TRANSMEMBRANE PROTEIN 192"/>
    <property type="match status" value="1"/>
</dbReference>
<sequence>LDQDGVLLQQAGSSADMTQSTEEDSLVDGPLISADALQSAMRREFQSVPTTCPAGFLSLMHVVYVVLSLCVGVLCVLKFGQEEECSRILGSVQGDSVIVFGKVFLWVLMLLLTVWTHHHHSRVRSRGYLSFYRQTQRLKQLPLLIHSTGGTAHSCVFIADVSKSLSMMSINVLHLLRLQPEASKCVAVCVFFIVKVMQFNRQRAAPDVSQEEHSHTYSVPSLPTETGFRGLSGLEEVVEKQADLIEYLKQHNTLLSKRLLNLTAQH</sequence>
<accession>A0A3B5KNZ3</accession>
<dbReference type="PANTHER" id="PTHR31592">
    <property type="entry name" value="TRANSMEMBRANE PROTEIN 192"/>
    <property type="match status" value="1"/>
</dbReference>
<dbReference type="Ensembl" id="ENSXCOT00000000197.1">
    <property type="protein sequence ID" value="ENSXCOP00000000192.1"/>
    <property type="gene ID" value="ENSXCOG00000000177.1"/>
</dbReference>
<dbReference type="GO" id="GO:0005770">
    <property type="term" value="C:late endosome"/>
    <property type="evidence" value="ECO:0007669"/>
    <property type="project" value="TreeGrafter"/>
</dbReference>
<evidence type="ECO:0000256" key="6">
    <source>
        <dbReference type="ARBA" id="ARBA00023136"/>
    </source>
</evidence>
<name>A0A3B5KNZ3_9TELE</name>
<feature type="transmembrane region" description="Helical" evidence="7">
    <location>
        <begin position="97"/>
        <end position="116"/>
    </location>
</feature>
<dbReference type="Proteomes" id="UP000261380">
    <property type="component" value="Unplaced"/>
</dbReference>
<evidence type="ECO:0000256" key="1">
    <source>
        <dbReference type="ARBA" id="ARBA00004141"/>
    </source>
</evidence>
<evidence type="ECO:0000256" key="3">
    <source>
        <dbReference type="ARBA" id="ARBA00014635"/>
    </source>
</evidence>
<dbReference type="GO" id="GO:0005765">
    <property type="term" value="C:lysosomal membrane"/>
    <property type="evidence" value="ECO:0007669"/>
    <property type="project" value="TreeGrafter"/>
</dbReference>
<reference evidence="8" key="2">
    <citation type="submission" date="2025-09" db="UniProtKB">
        <authorList>
            <consortium name="Ensembl"/>
        </authorList>
    </citation>
    <scope>IDENTIFICATION</scope>
</reference>
<comment type="subcellular location">
    <subcellularLocation>
        <location evidence="1">Membrane</location>
        <topology evidence="1">Multi-pass membrane protein</topology>
    </subcellularLocation>
</comment>
<dbReference type="InterPro" id="IPR029399">
    <property type="entry name" value="TMEM192"/>
</dbReference>
<keyword evidence="5 7" id="KW-1133">Transmembrane helix</keyword>
<evidence type="ECO:0000313" key="8">
    <source>
        <dbReference type="Ensembl" id="ENSXCOP00000000192.1"/>
    </source>
</evidence>
<evidence type="ECO:0000256" key="7">
    <source>
        <dbReference type="SAM" id="Phobius"/>
    </source>
</evidence>
<keyword evidence="9" id="KW-1185">Reference proteome</keyword>